<dbReference type="AlphaFoldDB" id="A0A8S9QBG1"/>
<name>A0A8S9QBG1_BRACR</name>
<evidence type="ECO:0000256" key="2">
    <source>
        <dbReference type="ARBA" id="ARBA00022604"/>
    </source>
</evidence>
<dbReference type="PANTHER" id="PTHR31917">
    <property type="entry name" value="AGENET DOMAIN-CONTAINING PROTEIN-RELATED"/>
    <property type="match status" value="1"/>
</dbReference>
<evidence type="ECO:0000256" key="1">
    <source>
        <dbReference type="ARBA" id="ARBA00022448"/>
    </source>
</evidence>
<dbReference type="InterPro" id="IPR014002">
    <property type="entry name" value="Agenet_dom_plant"/>
</dbReference>
<dbReference type="EMBL" id="QGKX02001290">
    <property type="protein sequence ID" value="KAF3539156.1"/>
    <property type="molecule type" value="Genomic_DNA"/>
</dbReference>
<feature type="compositionally biased region" description="Low complexity" evidence="3">
    <location>
        <begin position="89"/>
        <end position="100"/>
    </location>
</feature>
<gene>
    <name evidence="5" type="ORF">F2Q69_00022281</name>
</gene>
<dbReference type="PANTHER" id="PTHR31917:SF50">
    <property type="entry name" value="DUF724 DOMAIN-CONTAINING PROTEIN 1-RELATED"/>
    <property type="match status" value="1"/>
</dbReference>
<keyword evidence="1" id="KW-0813">Transport</keyword>
<dbReference type="InterPro" id="IPR007930">
    <property type="entry name" value="DUF724"/>
</dbReference>
<dbReference type="Proteomes" id="UP000712600">
    <property type="component" value="Unassembled WGS sequence"/>
</dbReference>
<reference evidence="5" key="1">
    <citation type="submission" date="2019-12" db="EMBL/GenBank/DDBJ databases">
        <title>Genome sequencing and annotation of Brassica cretica.</title>
        <authorList>
            <person name="Studholme D.J."/>
            <person name="Sarris P."/>
        </authorList>
    </citation>
    <scope>NUCLEOTIDE SEQUENCE</scope>
    <source>
        <strain evidence="5">PFS-109/04</strain>
        <tissue evidence="5">Leaf</tissue>
    </source>
</reference>
<dbReference type="SMART" id="SM00743">
    <property type="entry name" value="Agenet"/>
    <property type="match status" value="1"/>
</dbReference>
<comment type="caution">
    <text evidence="5">The sequence shown here is derived from an EMBL/GenBank/DDBJ whole genome shotgun (WGS) entry which is preliminary data.</text>
</comment>
<proteinExistence type="predicted"/>
<evidence type="ECO:0000313" key="5">
    <source>
        <dbReference type="EMBL" id="KAF3539156.1"/>
    </source>
</evidence>
<evidence type="ECO:0000313" key="6">
    <source>
        <dbReference type="Proteomes" id="UP000712600"/>
    </source>
</evidence>
<accession>A0A8S9QBG1</accession>
<feature type="region of interest" description="Disordered" evidence="3">
    <location>
        <begin position="72"/>
        <end position="110"/>
    </location>
</feature>
<keyword evidence="2" id="KW-0341">Growth regulation</keyword>
<evidence type="ECO:0000259" key="4">
    <source>
        <dbReference type="SMART" id="SM00743"/>
    </source>
</evidence>
<evidence type="ECO:0000256" key="3">
    <source>
        <dbReference type="SAM" id="MobiDB-lite"/>
    </source>
</evidence>
<feature type="region of interest" description="Disordered" evidence="3">
    <location>
        <begin position="146"/>
        <end position="166"/>
    </location>
</feature>
<dbReference type="Pfam" id="PF05266">
    <property type="entry name" value="DUF724"/>
    <property type="match status" value="1"/>
</dbReference>
<protein>
    <recommendedName>
        <fullName evidence="4">Agenet domain-containing protein</fullName>
    </recommendedName>
</protein>
<feature type="domain" description="Agenet" evidence="4">
    <location>
        <begin position="14"/>
        <end position="70"/>
    </location>
</feature>
<sequence>MRSIRPRPPPFSAEELKLVEYVAVFHGTSWRQGRAIGRVFRGRCKVLSEATDKMLSFKISDIRPSKVWEDGVWKPRAPSTQGSVDEMSDSSSTFSPVSNSPHENPMESPLTQGLVDEISDTCNTFSPVSNSPPLMAYYSSLTLMQGTREDNNRKRKREQKLSSVEETEAKDITIVLPFAKKLPIWKTVESIEVFKTFPQSPHFIPLLEIREDAREMSAVGMMLTFSGLLEEVKSLKLNNRISTLNSLLGSNSVPTESISESPRKNQHERFYENYSSQRTRIQIGHGQAQVWPSDHAQAKLGRYVATELKPSVATELQPSSVAM</sequence>
<organism evidence="5 6">
    <name type="scientific">Brassica cretica</name>
    <name type="common">Mustard</name>
    <dbReference type="NCBI Taxonomy" id="69181"/>
    <lineage>
        <taxon>Eukaryota</taxon>
        <taxon>Viridiplantae</taxon>
        <taxon>Streptophyta</taxon>
        <taxon>Embryophyta</taxon>
        <taxon>Tracheophyta</taxon>
        <taxon>Spermatophyta</taxon>
        <taxon>Magnoliopsida</taxon>
        <taxon>eudicotyledons</taxon>
        <taxon>Gunneridae</taxon>
        <taxon>Pentapetalae</taxon>
        <taxon>rosids</taxon>
        <taxon>malvids</taxon>
        <taxon>Brassicales</taxon>
        <taxon>Brassicaceae</taxon>
        <taxon>Brassiceae</taxon>
        <taxon>Brassica</taxon>
    </lineage>
</organism>